<name>A0A8X7BGJ5_TRICX</name>
<dbReference type="AlphaFoldDB" id="A0A8X7BGJ5"/>
<protein>
    <submittedName>
        <fullName evidence="2">Uncharacterized protein</fullName>
    </submittedName>
</protein>
<proteinExistence type="predicted"/>
<dbReference type="Proteomes" id="UP000887159">
    <property type="component" value="Unassembled WGS sequence"/>
</dbReference>
<evidence type="ECO:0000313" key="2">
    <source>
        <dbReference type="EMBL" id="GFY30871.1"/>
    </source>
</evidence>
<gene>
    <name evidence="2" type="ORF">TNCV_3120311</name>
</gene>
<sequence>MSFSQAPSSDSRRHRAPSEGSTYACMVTDEEVGCTRAFLTIWWSSRRLVCRGRLESCLRVNDISRIHWFNTSSQHNKSGLIDV</sequence>
<reference evidence="2" key="1">
    <citation type="submission" date="2020-08" db="EMBL/GenBank/DDBJ databases">
        <title>Multicomponent nature underlies the extraordinary mechanical properties of spider dragline silk.</title>
        <authorList>
            <person name="Kono N."/>
            <person name="Nakamura H."/>
            <person name="Mori M."/>
            <person name="Yoshida Y."/>
            <person name="Ohtoshi R."/>
            <person name="Malay A.D."/>
            <person name="Moran D.A.P."/>
            <person name="Tomita M."/>
            <person name="Numata K."/>
            <person name="Arakawa K."/>
        </authorList>
    </citation>
    <scope>NUCLEOTIDE SEQUENCE</scope>
</reference>
<feature type="region of interest" description="Disordered" evidence="1">
    <location>
        <begin position="1"/>
        <end position="20"/>
    </location>
</feature>
<keyword evidence="3" id="KW-1185">Reference proteome</keyword>
<evidence type="ECO:0000256" key="1">
    <source>
        <dbReference type="SAM" id="MobiDB-lite"/>
    </source>
</evidence>
<accession>A0A8X7BGJ5</accession>
<dbReference type="EMBL" id="BMAU01021394">
    <property type="protein sequence ID" value="GFY30871.1"/>
    <property type="molecule type" value="Genomic_DNA"/>
</dbReference>
<evidence type="ECO:0000313" key="3">
    <source>
        <dbReference type="Proteomes" id="UP000887159"/>
    </source>
</evidence>
<organism evidence="2 3">
    <name type="scientific">Trichonephila clavipes</name>
    <name type="common">Golden silk orbweaver</name>
    <name type="synonym">Nephila clavipes</name>
    <dbReference type="NCBI Taxonomy" id="2585209"/>
    <lineage>
        <taxon>Eukaryota</taxon>
        <taxon>Metazoa</taxon>
        <taxon>Ecdysozoa</taxon>
        <taxon>Arthropoda</taxon>
        <taxon>Chelicerata</taxon>
        <taxon>Arachnida</taxon>
        <taxon>Araneae</taxon>
        <taxon>Araneomorphae</taxon>
        <taxon>Entelegynae</taxon>
        <taxon>Araneoidea</taxon>
        <taxon>Nephilidae</taxon>
        <taxon>Trichonephila</taxon>
    </lineage>
</organism>
<comment type="caution">
    <text evidence="2">The sequence shown here is derived from an EMBL/GenBank/DDBJ whole genome shotgun (WGS) entry which is preliminary data.</text>
</comment>